<dbReference type="EMBL" id="LBZO01000037">
    <property type="protein sequence ID" value="KKR72739.1"/>
    <property type="molecule type" value="Genomic_DNA"/>
</dbReference>
<protein>
    <submittedName>
        <fullName evidence="2">Uncharacterized protein</fullName>
    </submittedName>
</protein>
<evidence type="ECO:0000313" key="2">
    <source>
        <dbReference type="EMBL" id="KKR72739.1"/>
    </source>
</evidence>
<dbReference type="Proteomes" id="UP000034013">
    <property type="component" value="Unassembled WGS sequence"/>
</dbReference>
<feature type="transmembrane region" description="Helical" evidence="1">
    <location>
        <begin position="17"/>
        <end position="39"/>
    </location>
</feature>
<keyword evidence="1" id="KW-1133">Transmembrane helix</keyword>
<proteinExistence type="predicted"/>
<reference evidence="2 3" key="1">
    <citation type="journal article" date="2015" name="Nature">
        <title>rRNA introns, odd ribosomes, and small enigmatic genomes across a large radiation of phyla.</title>
        <authorList>
            <person name="Brown C.T."/>
            <person name="Hug L.A."/>
            <person name="Thomas B.C."/>
            <person name="Sharon I."/>
            <person name="Castelle C.J."/>
            <person name="Singh A."/>
            <person name="Wilkins M.J."/>
            <person name="Williams K.H."/>
            <person name="Banfield J.F."/>
        </authorList>
    </citation>
    <scope>NUCLEOTIDE SEQUENCE [LARGE SCALE GENOMIC DNA]</scope>
</reference>
<keyword evidence="1" id="KW-0472">Membrane</keyword>
<comment type="caution">
    <text evidence="2">The sequence shown here is derived from an EMBL/GenBank/DDBJ whole genome shotgun (WGS) entry which is preliminary data.</text>
</comment>
<sequence>MFFLTFHLTRRSSIKKYWILLGIFEVINVWTYVVLGNILPQMLVHGLAGSILFTEFTDHDEIKDRLG</sequence>
<keyword evidence="1" id="KW-0812">Transmembrane</keyword>
<accession>A0A0G0T6W3</accession>
<evidence type="ECO:0000313" key="3">
    <source>
        <dbReference type="Proteomes" id="UP000034013"/>
    </source>
</evidence>
<organism evidence="2 3">
    <name type="scientific">Candidatus Woesebacteria bacterium GW2011_GWA2_40_7</name>
    <dbReference type="NCBI Taxonomy" id="1618562"/>
    <lineage>
        <taxon>Bacteria</taxon>
        <taxon>Candidatus Woeseibacteriota</taxon>
    </lineage>
</organism>
<evidence type="ECO:0000256" key="1">
    <source>
        <dbReference type="SAM" id="Phobius"/>
    </source>
</evidence>
<gene>
    <name evidence="2" type="ORF">UU16_C0037G0009</name>
</gene>
<name>A0A0G0T6W3_9BACT</name>
<dbReference type="AlphaFoldDB" id="A0A0G0T6W3"/>